<dbReference type="InterPro" id="IPR017961">
    <property type="entry name" value="DNA_pol_Y-fam_little_finger"/>
</dbReference>
<feature type="domain" description="UmuC" evidence="15">
    <location>
        <begin position="53"/>
        <end position="234"/>
    </location>
</feature>
<dbReference type="Gene3D" id="3.40.1170.60">
    <property type="match status" value="1"/>
</dbReference>
<keyword evidence="8 14" id="KW-0227">DNA damage</keyword>
<dbReference type="Pfam" id="PF00817">
    <property type="entry name" value="IMS"/>
    <property type="match status" value="1"/>
</dbReference>
<keyword evidence="17" id="KW-1185">Reference proteome</keyword>
<dbReference type="SUPFAM" id="SSF100879">
    <property type="entry name" value="Lesion bypass DNA polymerase (Y-family), little finger domain"/>
    <property type="match status" value="1"/>
</dbReference>
<comment type="function">
    <text evidence="12 14">Poorly processive, error-prone DNA polymerase involved in untargeted mutagenesis. Copies undamaged DNA at stalled replication forks, which arise in vivo from mismatched or misaligned primer ends. These misaligned primers can be extended by PolIV. Exhibits no 3'-5' exonuclease (proofreading) activity. May be involved in translesional synthesis, in conjunction with the beta clamp from PolIII.</text>
</comment>
<keyword evidence="5 14" id="KW-0548">Nucleotidyltransferase</keyword>
<keyword evidence="16" id="KW-0614">Plasmid</keyword>
<dbReference type="EC" id="2.7.7.7" evidence="14"/>
<comment type="catalytic activity">
    <reaction evidence="13 14">
        <text>DNA(n) + a 2'-deoxyribonucleoside 5'-triphosphate = DNA(n+1) + diphosphate</text>
        <dbReference type="Rhea" id="RHEA:22508"/>
        <dbReference type="Rhea" id="RHEA-COMP:17339"/>
        <dbReference type="Rhea" id="RHEA-COMP:17340"/>
        <dbReference type="ChEBI" id="CHEBI:33019"/>
        <dbReference type="ChEBI" id="CHEBI:61560"/>
        <dbReference type="ChEBI" id="CHEBI:173112"/>
        <dbReference type="EC" id="2.7.7.7"/>
    </reaction>
</comment>
<evidence type="ECO:0000256" key="5">
    <source>
        <dbReference type="ARBA" id="ARBA00022695"/>
    </source>
</evidence>
<evidence type="ECO:0000256" key="1">
    <source>
        <dbReference type="ARBA" id="ARBA00010945"/>
    </source>
</evidence>
<evidence type="ECO:0000259" key="15">
    <source>
        <dbReference type="PROSITE" id="PS50173"/>
    </source>
</evidence>
<evidence type="ECO:0000256" key="13">
    <source>
        <dbReference type="ARBA" id="ARBA00049244"/>
    </source>
</evidence>
<evidence type="ECO:0000256" key="7">
    <source>
        <dbReference type="ARBA" id="ARBA00022723"/>
    </source>
</evidence>
<protein>
    <recommendedName>
        <fullName evidence="14">DNA polymerase IV</fullName>
        <shortName evidence="14">Pol IV</shortName>
        <ecNumber evidence="14">2.7.7.7</ecNumber>
    </recommendedName>
</protein>
<keyword evidence="14" id="KW-0238">DNA-binding</keyword>
<comment type="similarity">
    <text evidence="1 14">Belongs to the DNA polymerase type-Y family.</text>
</comment>
<keyword evidence="4 14" id="KW-0808">Transferase</keyword>
<dbReference type="GO" id="GO:0003684">
    <property type="term" value="F:damaged DNA binding"/>
    <property type="evidence" value="ECO:0007669"/>
    <property type="project" value="InterPro"/>
</dbReference>
<dbReference type="FunFam" id="3.30.1490.100:FF:000004">
    <property type="entry name" value="DNA polymerase IV"/>
    <property type="match status" value="1"/>
</dbReference>
<dbReference type="PANTHER" id="PTHR11076:SF33">
    <property type="entry name" value="DNA POLYMERASE KAPPA"/>
    <property type="match status" value="1"/>
</dbReference>
<evidence type="ECO:0000256" key="6">
    <source>
        <dbReference type="ARBA" id="ARBA00022705"/>
    </source>
</evidence>
<dbReference type="InterPro" id="IPR022880">
    <property type="entry name" value="DNApol_IV"/>
</dbReference>
<evidence type="ECO:0000256" key="4">
    <source>
        <dbReference type="ARBA" id="ARBA00022679"/>
    </source>
</evidence>
<dbReference type="GO" id="GO:0006261">
    <property type="term" value="P:DNA-templated DNA replication"/>
    <property type="evidence" value="ECO:0007669"/>
    <property type="project" value="UniProtKB-UniRule"/>
</dbReference>
<feature type="binding site" evidence="14">
    <location>
        <position position="151"/>
    </location>
    <ligand>
        <name>Mg(2+)</name>
        <dbReference type="ChEBI" id="CHEBI:18420"/>
    </ligand>
</feature>
<accession>A0A2S2D0D9</accession>
<keyword evidence="9 14" id="KW-0460">Magnesium</keyword>
<name>A0A2S2D0D9_9PROT</name>
<keyword evidence="11 14" id="KW-0234">DNA repair</keyword>
<dbReference type="NCBIfam" id="NF002751">
    <property type="entry name" value="PRK02794.1"/>
    <property type="match status" value="1"/>
</dbReference>
<dbReference type="KEGG" id="azz:DEW08_29505"/>
<comment type="cofactor">
    <cofactor evidence="14">
        <name>Mg(2+)</name>
        <dbReference type="ChEBI" id="CHEBI:18420"/>
    </cofactor>
    <text evidence="14">Binds 2 magnesium ions per subunit.</text>
</comment>
<dbReference type="Proteomes" id="UP000245629">
    <property type="component" value="Plasmid unnamed3"/>
</dbReference>
<dbReference type="InterPro" id="IPR036775">
    <property type="entry name" value="DNA_pol_Y-fam_lit_finger_sf"/>
</dbReference>
<evidence type="ECO:0000256" key="2">
    <source>
        <dbReference type="ARBA" id="ARBA00011245"/>
    </source>
</evidence>
<reference evidence="17" key="1">
    <citation type="submission" date="2018-05" db="EMBL/GenBank/DDBJ databases">
        <title>Azospirillum thermophila sp. nov., a novel isolated from hot spring.</title>
        <authorList>
            <person name="Zhao Z."/>
        </authorList>
    </citation>
    <scope>NUCLEOTIDE SEQUENCE [LARGE SCALE GENOMIC DNA]</scope>
    <source>
        <strain evidence="17">CFH 70021</strain>
        <plasmid evidence="17">unnamed3</plasmid>
    </source>
</reference>
<sequence length="403" mass="44109">MSDGADHGGRSGTAGAAAVCRDCAAALPPGTRRCPKCGGRRLFRHPELHDLPIGHIDCDSFYATVEKRDRPELAAKPVIVGGDDHRGVVAACCYVARLSGVRSAMTIREALDRCPDAVIIRPDMAKYKEVGHRARAIMEAFTPLVEPISIDEAYLDLAGVEERLSISPAQALVEIVRRFETELRITASIGLSYNKLLAKIASDLDKPRGFSAIGRAEAAAFLAPRRVTILWGVGPALERKLFADGISRVADLQDKDEHWLVKRYGAMGRTLFRFARGDDPRRVEPESPSKSISSEETFDWDVTSPPALAAELRPLAQKVSRRMEREGLVGRSVVLKLKTKDFQQLTRSRRVEPTRDADAILAAGLSLLEKEADGRAFRLIGIGCTDLLRPDAAPEPELDLFGP</sequence>
<dbReference type="GO" id="GO:0006281">
    <property type="term" value="P:DNA repair"/>
    <property type="evidence" value="ECO:0007669"/>
    <property type="project" value="UniProtKB-UniRule"/>
</dbReference>
<dbReference type="RefSeq" id="WP_109334108.1">
    <property type="nucleotide sequence ID" value="NZ_CP029358.1"/>
</dbReference>
<dbReference type="GO" id="GO:0000287">
    <property type="term" value="F:magnesium ion binding"/>
    <property type="evidence" value="ECO:0007669"/>
    <property type="project" value="UniProtKB-UniRule"/>
</dbReference>
<keyword evidence="7 14" id="KW-0479">Metal-binding</keyword>
<keyword evidence="10 14" id="KW-0239">DNA-directed DNA polymerase</keyword>
<dbReference type="GO" id="GO:0009432">
    <property type="term" value="P:SOS response"/>
    <property type="evidence" value="ECO:0007669"/>
    <property type="project" value="TreeGrafter"/>
</dbReference>
<dbReference type="PROSITE" id="PS50173">
    <property type="entry name" value="UMUC"/>
    <property type="match status" value="1"/>
</dbReference>
<comment type="subcellular location">
    <subcellularLocation>
        <location evidence="14">Cytoplasm</location>
    </subcellularLocation>
</comment>
<dbReference type="Gene3D" id="3.30.70.270">
    <property type="match status" value="1"/>
</dbReference>
<dbReference type="InterPro" id="IPR050116">
    <property type="entry name" value="DNA_polymerase-Y"/>
</dbReference>
<feature type="binding site" evidence="14">
    <location>
        <position position="57"/>
    </location>
    <ligand>
        <name>Mg(2+)</name>
        <dbReference type="ChEBI" id="CHEBI:18420"/>
    </ligand>
</feature>
<dbReference type="NCBIfam" id="NF002677">
    <property type="entry name" value="PRK02406.1"/>
    <property type="match status" value="1"/>
</dbReference>
<dbReference type="EMBL" id="CP029358">
    <property type="protein sequence ID" value="AWK90120.1"/>
    <property type="molecule type" value="Genomic_DNA"/>
</dbReference>
<evidence type="ECO:0000256" key="10">
    <source>
        <dbReference type="ARBA" id="ARBA00022932"/>
    </source>
</evidence>
<keyword evidence="14" id="KW-0963">Cytoplasm</keyword>
<organism evidence="16 17">
    <name type="scientific">Azospirillum thermophilum</name>
    <dbReference type="NCBI Taxonomy" id="2202148"/>
    <lineage>
        <taxon>Bacteria</taxon>
        <taxon>Pseudomonadati</taxon>
        <taxon>Pseudomonadota</taxon>
        <taxon>Alphaproteobacteria</taxon>
        <taxon>Rhodospirillales</taxon>
        <taxon>Azospirillaceae</taxon>
        <taxon>Azospirillum</taxon>
    </lineage>
</organism>
<comment type="subunit">
    <text evidence="2 14">Monomer.</text>
</comment>
<dbReference type="Gene3D" id="1.10.150.20">
    <property type="entry name" value="5' to 3' exonuclease, C-terminal subdomain"/>
    <property type="match status" value="1"/>
</dbReference>
<feature type="site" description="Substrate discrimination" evidence="14">
    <location>
        <position position="62"/>
    </location>
</feature>
<dbReference type="GO" id="GO:0003887">
    <property type="term" value="F:DNA-directed DNA polymerase activity"/>
    <property type="evidence" value="ECO:0007669"/>
    <property type="project" value="UniProtKB-UniRule"/>
</dbReference>
<dbReference type="GO" id="GO:0042276">
    <property type="term" value="P:error-prone translesion synthesis"/>
    <property type="evidence" value="ECO:0007669"/>
    <property type="project" value="TreeGrafter"/>
</dbReference>
<dbReference type="CDD" id="cd03586">
    <property type="entry name" value="PolY_Pol_IV_kappa"/>
    <property type="match status" value="1"/>
</dbReference>
<keyword evidence="6 14" id="KW-0235">DNA replication</keyword>
<dbReference type="SUPFAM" id="SSF56672">
    <property type="entry name" value="DNA/RNA polymerases"/>
    <property type="match status" value="1"/>
</dbReference>
<keyword evidence="3 14" id="KW-0515">Mutator protein</keyword>
<feature type="active site" evidence="14">
    <location>
        <position position="152"/>
    </location>
</feature>
<evidence type="ECO:0000256" key="8">
    <source>
        <dbReference type="ARBA" id="ARBA00022763"/>
    </source>
</evidence>
<gene>
    <name evidence="14" type="primary">dinB</name>
    <name evidence="16" type="ORF">DEW08_29505</name>
</gene>
<geneLocation type="plasmid" evidence="16 17">
    <name>unnamed3</name>
</geneLocation>
<dbReference type="OrthoDB" id="9808813at2"/>
<dbReference type="InterPro" id="IPR043128">
    <property type="entry name" value="Rev_trsase/Diguanyl_cyclase"/>
</dbReference>
<dbReference type="HAMAP" id="MF_01113">
    <property type="entry name" value="DNApol_IV"/>
    <property type="match status" value="1"/>
</dbReference>
<dbReference type="InterPro" id="IPR001126">
    <property type="entry name" value="UmuC"/>
</dbReference>
<evidence type="ECO:0000256" key="14">
    <source>
        <dbReference type="HAMAP-Rule" id="MF_01113"/>
    </source>
</evidence>
<evidence type="ECO:0000256" key="9">
    <source>
        <dbReference type="ARBA" id="ARBA00022842"/>
    </source>
</evidence>
<dbReference type="InterPro" id="IPR043502">
    <property type="entry name" value="DNA/RNA_pol_sf"/>
</dbReference>
<evidence type="ECO:0000313" key="16">
    <source>
        <dbReference type="EMBL" id="AWK90120.1"/>
    </source>
</evidence>
<evidence type="ECO:0000256" key="3">
    <source>
        <dbReference type="ARBA" id="ARBA00022457"/>
    </source>
</evidence>
<proteinExistence type="inferred from homology"/>
<dbReference type="GO" id="GO:0005829">
    <property type="term" value="C:cytosol"/>
    <property type="evidence" value="ECO:0007669"/>
    <property type="project" value="TreeGrafter"/>
</dbReference>
<evidence type="ECO:0000256" key="11">
    <source>
        <dbReference type="ARBA" id="ARBA00023204"/>
    </source>
</evidence>
<evidence type="ECO:0000256" key="12">
    <source>
        <dbReference type="ARBA" id="ARBA00025589"/>
    </source>
</evidence>
<dbReference type="PANTHER" id="PTHR11076">
    <property type="entry name" value="DNA REPAIR POLYMERASE UMUC / TRANSFERASE FAMILY MEMBER"/>
    <property type="match status" value="1"/>
</dbReference>
<dbReference type="Gene3D" id="3.30.1490.100">
    <property type="entry name" value="DNA polymerase, Y-family, little finger domain"/>
    <property type="match status" value="1"/>
</dbReference>
<evidence type="ECO:0000313" key="17">
    <source>
        <dbReference type="Proteomes" id="UP000245629"/>
    </source>
</evidence>
<dbReference type="AlphaFoldDB" id="A0A2S2D0D9"/>
<dbReference type="Pfam" id="PF11799">
    <property type="entry name" value="IMS_C"/>
    <property type="match status" value="1"/>
</dbReference>